<accession>A0A6A5ZFA4</accession>
<dbReference type="EMBL" id="ML977319">
    <property type="protein sequence ID" value="KAF2117028.1"/>
    <property type="molecule type" value="Genomic_DNA"/>
</dbReference>
<sequence>MWLVWVHWEYGLDLELGLKFAKNFAAGSQSLVCRLALCSVRVSMRALFGHNVQNCRVLVGSRHGEKHPQKNMD</sequence>
<reference evidence="1" key="1">
    <citation type="journal article" date="2020" name="Stud. Mycol.">
        <title>101 Dothideomycetes genomes: a test case for predicting lifestyles and emergence of pathogens.</title>
        <authorList>
            <person name="Haridas S."/>
            <person name="Albert R."/>
            <person name="Binder M."/>
            <person name="Bloem J."/>
            <person name="Labutti K."/>
            <person name="Salamov A."/>
            <person name="Andreopoulos B."/>
            <person name="Baker S."/>
            <person name="Barry K."/>
            <person name="Bills G."/>
            <person name="Bluhm B."/>
            <person name="Cannon C."/>
            <person name="Castanera R."/>
            <person name="Culley D."/>
            <person name="Daum C."/>
            <person name="Ezra D."/>
            <person name="Gonzalez J."/>
            <person name="Henrissat B."/>
            <person name="Kuo A."/>
            <person name="Liang C."/>
            <person name="Lipzen A."/>
            <person name="Lutzoni F."/>
            <person name="Magnuson J."/>
            <person name="Mondo S."/>
            <person name="Nolan M."/>
            <person name="Ohm R."/>
            <person name="Pangilinan J."/>
            <person name="Park H.-J."/>
            <person name="Ramirez L."/>
            <person name="Alfaro M."/>
            <person name="Sun H."/>
            <person name="Tritt A."/>
            <person name="Yoshinaga Y."/>
            <person name="Zwiers L.-H."/>
            <person name="Turgeon B."/>
            <person name="Goodwin S."/>
            <person name="Spatafora J."/>
            <person name="Crous P."/>
            <person name="Grigoriev I."/>
        </authorList>
    </citation>
    <scope>NUCLEOTIDE SEQUENCE</scope>
    <source>
        <strain evidence="1">CBS 627.86</strain>
    </source>
</reference>
<keyword evidence="2" id="KW-1185">Reference proteome</keyword>
<gene>
    <name evidence="1" type="ORF">BDV96DRAFT_571439</name>
</gene>
<dbReference type="Proteomes" id="UP000799770">
    <property type="component" value="Unassembled WGS sequence"/>
</dbReference>
<evidence type="ECO:0000313" key="2">
    <source>
        <dbReference type="Proteomes" id="UP000799770"/>
    </source>
</evidence>
<organism evidence="1 2">
    <name type="scientific">Lophiotrema nucula</name>
    <dbReference type="NCBI Taxonomy" id="690887"/>
    <lineage>
        <taxon>Eukaryota</taxon>
        <taxon>Fungi</taxon>
        <taxon>Dikarya</taxon>
        <taxon>Ascomycota</taxon>
        <taxon>Pezizomycotina</taxon>
        <taxon>Dothideomycetes</taxon>
        <taxon>Pleosporomycetidae</taxon>
        <taxon>Pleosporales</taxon>
        <taxon>Lophiotremataceae</taxon>
        <taxon>Lophiotrema</taxon>
    </lineage>
</organism>
<name>A0A6A5ZFA4_9PLEO</name>
<proteinExistence type="predicted"/>
<evidence type="ECO:0000313" key="1">
    <source>
        <dbReference type="EMBL" id="KAF2117028.1"/>
    </source>
</evidence>
<protein>
    <submittedName>
        <fullName evidence="1">Uncharacterized protein</fullName>
    </submittedName>
</protein>
<dbReference type="AlphaFoldDB" id="A0A6A5ZFA4"/>